<reference evidence="3" key="1">
    <citation type="submission" date="2015-07" db="EMBL/GenBank/DDBJ databases">
        <title>Fjat-14235 jcm11544.</title>
        <authorList>
            <person name="Liu B."/>
            <person name="Wang J."/>
            <person name="Zhu Y."/>
            <person name="Liu G."/>
            <person name="Chen Q."/>
            <person name="Chen Z."/>
            <person name="Lan J."/>
            <person name="Che J."/>
            <person name="Ge C."/>
            <person name="Shi H."/>
            <person name="Pan Z."/>
            <person name="Liu X."/>
        </authorList>
    </citation>
    <scope>NUCLEOTIDE SEQUENCE [LARGE SCALE GENOMIC DNA]</scope>
    <source>
        <strain evidence="3">JCM 11544</strain>
    </source>
</reference>
<keyword evidence="1" id="KW-0472">Membrane</keyword>
<dbReference type="Proteomes" id="UP000037405">
    <property type="component" value="Unassembled WGS sequence"/>
</dbReference>
<keyword evidence="1" id="KW-1133">Transmembrane helix</keyword>
<evidence type="ECO:0000256" key="1">
    <source>
        <dbReference type="SAM" id="Phobius"/>
    </source>
</evidence>
<comment type="caution">
    <text evidence="2">The sequence shown here is derived from an EMBL/GenBank/DDBJ whole genome shotgun (WGS) entry which is preliminary data.</text>
</comment>
<name>A0A0M0G1H6_9BACI</name>
<feature type="transmembrane region" description="Helical" evidence="1">
    <location>
        <begin position="54"/>
        <end position="71"/>
    </location>
</feature>
<dbReference type="OrthoDB" id="2429113at2"/>
<proteinExistence type="predicted"/>
<protein>
    <submittedName>
        <fullName evidence="2">Uncharacterized protein</fullName>
    </submittedName>
</protein>
<keyword evidence="3" id="KW-1185">Reference proteome</keyword>
<feature type="transmembrane region" description="Helical" evidence="1">
    <location>
        <begin position="21"/>
        <end position="42"/>
    </location>
</feature>
<organism evidence="2 3">
    <name type="scientific">Rossellomorea marisflavi</name>
    <dbReference type="NCBI Taxonomy" id="189381"/>
    <lineage>
        <taxon>Bacteria</taxon>
        <taxon>Bacillati</taxon>
        <taxon>Bacillota</taxon>
        <taxon>Bacilli</taxon>
        <taxon>Bacillales</taxon>
        <taxon>Bacillaceae</taxon>
        <taxon>Rossellomorea</taxon>
    </lineage>
</organism>
<keyword evidence="1" id="KW-0812">Transmembrane</keyword>
<dbReference type="PATRIC" id="fig|189381.12.peg.4116"/>
<feature type="transmembrane region" description="Helical" evidence="1">
    <location>
        <begin position="122"/>
        <end position="143"/>
    </location>
</feature>
<feature type="transmembrane region" description="Helical" evidence="1">
    <location>
        <begin position="92"/>
        <end position="110"/>
    </location>
</feature>
<evidence type="ECO:0000313" key="3">
    <source>
        <dbReference type="Proteomes" id="UP000037405"/>
    </source>
</evidence>
<gene>
    <name evidence="2" type="ORF">AF331_15695</name>
</gene>
<sequence>MSWLTMFLPEDEYKQKKLMSFLAEAAVIAFLTTVIGAALIRLTSIPTVGSEKSFLIIAAVLILYPLLRYILSGMEYGDIFTPQQYKKQMKHIAFRSITFFILFNLIYAIATEHHGLTTSIQTAGLALIFMILLFLIDISSLTVSYKKNKNLETD</sequence>
<dbReference type="EMBL" id="LGUE01000005">
    <property type="protein sequence ID" value="KON83623.1"/>
    <property type="molecule type" value="Genomic_DNA"/>
</dbReference>
<dbReference type="RefSeq" id="WP_053429045.1">
    <property type="nucleotide sequence ID" value="NZ_LGUE01000005.1"/>
</dbReference>
<evidence type="ECO:0000313" key="2">
    <source>
        <dbReference type="EMBL" id="KON83623.1"/>
    </source>
</evidence>
<dbReference type="AlphaFoldDB" id="A0A0M0G1H6"/>
<accession>A0A0M0G1H6</accession>